<evidence type="ECO:0000256" key="1">
    <source>
        <dbReference type="ARBA" id="ARBA00023125"/>
    </source>
</evidence>
<keyword evidence="5" id="KW-1185">Reference proteome</keyword>
<dbReference type="GO" id="GO:0005829">
    <property type="term" value="C:cytosol"/>
    <property type="evidence" value="ECO:0007669"/>
    <property type="project" value="TreeGrafter"/>
</dbReference>
<dbReference type="Pfam" id="PF02575">
    <property type="entry name" value="YbaB_DNA_bd"/>
    <property type="match status" value="1"/>
</dbReference>
<reference evidence="4 5" key="1">
    <citation type="submission" date="2020-01" db="EMBL/GenBank/DDBJ databases">
        <authorList>
            <person name="Kim M."/>
        </authorList>
    </citation>
    <scope>NUCLEOTIDE SEQUENCE [LARGE SCALE GENOMIC DNA]</scope>
    <source>
        <strain evidence="4 5">BT10</strain>
    </source>
</reference>
<feature type="coiled-coil region" evidence="3">
    <location>
        <begin position="4"/>
        <end position="31"/>
    </location>
</feature>
<dbReference type="RefSeq" id="WP_160688263.1">
    <property type="nucleotide sequence ID" value="NZ_CP047897.1"/>
</dbReference>
<dbReference type="Proteomes" id="UP000464214">
    <property type="component" value="Chromosome"/>
</dbReference>
<comment type="similarity">
    <text evidence="2">Belongs to the YbaB/EbfC family.</text>
</comment>
<protein>
    <recommendedName>
        <fullName evidence="2">Nucleoid-associated protein GU926_01230</fullName>
    </recommendedName>
</protein>
<comment type="subunit">
    <text evidence="2">Homodimer.</text>
</comment>
<sequence length="111" mass="12000">MFDMMGMMGKVKEMQAKMKEAQENLKHITVSAEAGGGMVKATANGEKRILKIEIDDNLLKPEDREMLSDLVVAAVNKALADAGEKAQEELKKHTSGMLPNIPGLDLSGFGL</sequence>
<dbReference type="HAMAP" id="MF_00274">
    <property type="entry name" value="DNA_YbaB_EbfC"/>
    <property type="match status" value="1"/>
</dbReference>
<dbReference type="GO" id="GO:0043590">
    <property type="term" value="C:bacterial nucleoid"/>
    <property type="evidence" value="ECO:0007669"/>
    <property type="project" value="UniProtKB-UniRule"/>
</dbReference>
<organism evidence="4 5">
    <name type="scientific">Nibribacter ruber</name>
    <dbReference type="NCBI Taxonomy" id="2698458"/>
    <lineage>
        <taxon>Bacteria</taxon>
        <taxon>Pseudomonadati</taxon>
        <taxon>Bacteroidota</taxon>
        <taxon>Cytophagia</taxon>
        <taxon>Cytophagales</taxon>
        <taxon>Hymenobacteraceae</taxon>
        <taxon>Nibribacter</taxon>
    </lineage>
</organism>
<evidence type="ECO:0000313" key="4">
    <source>
        <dbReference type="EMBL" id="QHL86140.1"/>
    </source>
</evidence>
<dbReference type="InterPro" id="IPR036894">
    <property type="entry name" value="YbaB-like_sf"/>
</dbReference>
<keyword evidence="1 2" id="KW-0238">DNA-binding</keyword>
<comment type="function">
    <text evidence="2">Binds to DNA and alters its conformation. May be involved in regulation of gene expression, nucleoid organization and DNA protection.</text>
</comment>
<dbReference type="Gene3D" id="3.30.1310.10">
    <property type="entry name" value="Nucleoid-associated protein YbaB-like domain"/>
    <property type="match status" value="1"/>
</dbReference>
<accession>A0A6P1NSY0</accession>
<proteinExistence type="inferred from homology"/>
<gene>
    <name evidence="4" type="ORF">GU926_01230</name>
</gene>
<dbReference type="AlphaFoldDB" id="A0A6P1NSY0"/>
<dbReference type="NCBIfam" id="TIGR00103">
    <property type="entry name" value="DNA_YbaB_EbfC"/>
    <property type="match status" value="1"/>
</dbReference>
<evidence type="ECO:0000256" key="2">
    <source>
        <dbReference type="HAMAP-Rule" id="MF_00274"/>
    </source>
</evidence>
<keyword evidence="2" id="KW-0963">Cytoplasm</keyword>
<dbReference type="SUPFAM" id="SSF82607">
    <property type="entry name" value="YbaB-like"/>
    <property type="match status" value="1"/>
</dbReference>
<keyword evidence="3" id="KW-0175">Coiled coil</keyword>
<dbReference type="KEGG" id="nib:GU926_01230"/>
<dbReference type="EMBL" id="CP047897">
    <property type="protein sequence ID" value="QHL86140.1"/>
    <property type="molecule type" value="Genomic_DNA"/>
</dbReference>
<dbReference type="GO" id="GO:0003677">
    <property type="term" value="F:DNA binding"/>
    <property type="evidence" value="ECO:0007669"/>
    <property type="project" value="UniProtKB-UniRule"/>
</dbReference>
<dbReference type="InterPro" id="IPR004401">
    <property type="entry name" value="YbaB/EbfC"/>
</dbReference>
<comment type="subcellular location">
    <subcellularLocation>
        <location evidence="2">Cytoplasm</location>
        <location evidence="2">Nucleoid</location>
    </subcellularLocation>
</comment>
<dbReference type="PANTHER" id="PTHR33449:SF1">
    <property type="entry name" value="NUCLEOID-ASSOCIATED PROTEIN YBAB"/>
    <property type="match status" value="1"/>
</dbReference>
<evidence type="ECO:0000313" key="5">
    <source>
        <dbReference type="Proteomes" id="UP000464214"/>
    </source>
</evidence>
<evidence type="ECO:0000256" key="3">
    <source>
        <dbReference type="SAM" id="Coils"/>
    </source>
</evidence>
<dbReference type="PIRSF" id="PIRSF004555">
    <property type="entry name" value="UCP004555"/>
    <property type="match status" value="1"/>
</dbReference>
<dbReference type="PANTHER" id="PTHR33449">
    <property type="entry name" value="NUCLEOID-ASSOCIATED PROTEIN YBAB"/>
    <property type="match status" value="1"/>
</dbReference>
<name>A0A6P1NSY0_9BACT</name>